<feature type="transmembrane region" description="Helical" evidence="1">
    <location>
        <begin position="39"/>
        <end position="62"/>
    </location>
</feature>
<keyword evidence="3" id="KW-1185">Reference proteome</keyword>
<evidence type="ECO:0000313" key="3">
    <source>
        <dbReference type="Proteomes" id="UP000182241"/>
    </source>
</evidence>
<proteinExistence type="predicted"/>
<feature type="transmembrane region" description="Helical" evidence="1">
    <location>
        <begin position="135"/>
        <end position="157"/>
    </location>
</feature>
<dbReference type="AlphaFoldDB" id="A0A1H4NXC4"/>
<organism evidence="2 3">
    <name type="scientific">Tsukamurella tyrosinosolvens</name>
    <dbReference type="NCBI Taxonomy" id="57704"/>
    <lineage>
        <taxon>Bacteria</taxon>
        <taxon>Bacillati</taxon>
        <taxon>Actinomycetota</taxon>
        <taxon>Actinomycetes</taxon>
        <taxon>Mycobacteriales</taxon>
        <taxon>Tsukamurellaceae</taxon>
        <taxon>Tsukamurella</taxon>
    </lineage>
</organism>
<name>A0A1H4NXC4_TSUTY</name>
<dbReference type="STRING" id="57704.SAMN04489793_1299"/>
<protein>
    <submittedName>
        <fullName evidence="2">Uncharacterized protein</fullName>
    </submittedName>
</protein>
<feature type="transmembrane region" description="Helical" evidence="1">
    <location>
        <begin position="7"/>
        <end position="27"/>
    </location>
</feature>
<dbReference type="OrthoDB" id="281633at2"/>
<dbReference type="Proteomes" id="UP000182241">
    <property type="component" value="Unassembled WGS sequence"/>
</dbReference>
<reference evidence="3" key="1">
    <citation type="submission" date="2016-10" db="EMBL/GenBank/DDBJ databases">
        <authorList>
            <person name="Varghese N."/>
            <person name="Submissions S."/>
        </authorList>
    </citation>
    <scope>NUCLEOTIDE SEQUENCE [LARGE SCALE GENOMIC DNA]</scope>
    <source>
        <strain evidence="3">DSM 44234</strain>
    </source>
</reference>
<evidence type="ECO:0000256" key="1">
    <source>
        <dbReference type="SAM" id="Phobius"/>
    </source>
</evidence>
<keyword evidence="1" id="KW-0472">Membrane</keyword>
<dbReference type="InterPro" id="IPR046740">
    <property type="entry name" value="DUF6790"/>
</dbReference>
<accession>A0A1H4NXC4</accession>
<feature type="transmembrane region" description="Helical" evidence="1">
    <location>
        <begin position="105"/>
        <end position="123"/>
    </location>
</feature>
<gene>
    <name evidence="2" type="ORF">SAMN04489793_1299</name>
</gene>
<keyword evidence="1" id="KW-1133">Transmembrane helix</keyword>
<dbReference type="Pfam" id="PF20589">
    <property type="entry name" value="DUF6790"/>
    <property type="match status" value="1"/>
</dbReference>
<keyword evidence="1" id="KW-0812">Transmembrane</keyword>
<dbReference type="RefSeq" id="WP_068741004.1">
    <property type="nucleotide sequence ID" value="NZ_FNSA01000003.1"/>
</dbReference>
<dbReference type="EMBL" id="FNSA01000003">
    <property type="protein sequence ID" value="SEB99804.1"/>
    <property type="molecule type" value="Genomic_DNA"/>
</dbReference>
<evidence type="ECO:0000313" key="2">
    <source>
        <dbReference type="EMBL" id="SEB99804.1"/>
    </source>
</evidence>
<feature type="transmembrane region" description="Helical" evidence="1">
    <location>
        <begin position="82"/>
        <end position="98"/>
    </location>
</feature>
<sequence length="175" mass="18874">MNASTEFLIHTSTPLIFPVAAAIWAAFRSARRPGERLETWQRAMLVAAGLGAAWVGVFFLIAPDTMANEIGFPAGNPFQFEIAFTNLGFAAMAFVLVRRHREFRLAYGVGYAIFLWGAAFGHLDQWFAHGDHQPGNTGGILIVDVLVPAAIIALAIADRRRARSHGSPEAVAAAA</sequence>